<comment type="catalytic activity">
    <reaction evidence="2">
        <text>a 3'-end 2',3'-cyclophospho-ribonucleotide-RNA + H2O = a 3'-end 2'-phospho-ribonucleotide-RNA + H(+)</text>
        <dbReference type="Rhea" id="RHEA:11828"/>
        <dbReference type="Rhea" id="RHEA-COMP:10464"/>
        <dbReference type="Rhea" id="RHEA-COMP:17353"/>
        <dbReference type="ChEBI" id="CHEBI:15377"/>
        <dbReference type="ChEBI" id="CHEBI:15378"/>
        <dbReference type="ChEBI" id="CHEBI:83064"/>
        <dbReference type="ChEBI" id="CHEBI:173113"/>
        <dbReference type="EC" id="3.1.4.58"/>
    </reaction>
</comment>
<proteinExistence type="inferred from homology"/>
<feature type="short sequence motif" description="HXTX 2" evidence="2">
    <location>
        <begin position="122"/>
        <end position="125"/>
    </location>
</feature>
<protein>
    <recommendedName>
        <fullName evidence="2">RNA 2',3'-cyclic phosphodiesterase</fullName>
        <shortName evidence="2">RNA 2',3'-CPDase</shortName>
        <ecNumber evidence="2">3.1.4.58</ecNumber>
    </recommendedName>
</protein>
<feature type="active site" description="Proton acceptor" evidence="2">
    <location>
        <position position="122"/>
    </location>
</feature>
<comment type="similarity">
    <text evidence="2">Belongs to the 2H phosphoesterase superfamily. ThpR family.</text>
</comment>
<dbReference type="RefSeq" id="WP_146901981.1">
    <property type="nucleotide sequence ID" value="NZ_BJYS01000033.1"/>
</dbReference>
<feature type="short sequence motif" description="HXTX 1" evidence="2">
    <location>
        <begin position="38"/>
        <end position="41"/>
    </location>
</feature>
<organism evidence="3 4">
    <name type="scientific">Adhaeribacter aerolatus</name>
    <dbReference type="NCBI Taxonomy" id="670289"/>
    <lineage>
        <taxon>Bacteria</taxon>
        <taxon>Pseudomonadati</taxon>
        <taxon>Bacteroidota</taxon>
        <taxon>Cytophagia</taxon>
        <taxon>Cytophagales</taxon>
        <taxon>Hymenobacteraceae</taxon>
        <taxon>Adhaeribacter</taxon>
    </lineage>
</organism>
<keyword evidence="1 2" id="KW-0378">Hydrolase</keyword>
<sequence>MRLFIAAPLPANVLAALQTQQAQYHQQGVRLVPAANLHLTLHFLGETPESELMNLTQPLENIAAYLPAFTLTFKETAPGPKLKSPRLVWARFHDHPAFTQLARTIQEKLNSSSDHPGEYIPHVTIARLKKDKLSNLVLPVSQGIAFPDFPVNSFGIWQSELGSPHPRYRILNEFKLLPALV</sequence>
<dbReference type="GO" id="GO:0008664">
    <property type="term" value="F:RNA 2',3'-cyclic 3'-phosphodiesterase activity"/>
    <property type="evidence" value="ECO:0007669"/>
    <property type="project" value="UniProtKB-EC"/>
</dbReference>
<dbReference type="EMBL" id="BJYS01000033">
    <property type="protein sequence ID" value="GEO06280.1"/>
    <property type="molecule type" value="Genomic_DNA"/>
</dbReference>
<dbReference type="InterPro" id="IPR004175">
    <property type="entry name" value="RNA_CPDase"/>
</dbReference>
<reference evidence="3 4" key="1">
    <citation type="submission" date="2019-07" db="EMBL/GenBank/DDBJ databases">
        <title>Whole genome shotgun sequence of Adhaeribacter aerolatus NBRC 106133.</title>
        <authorList>
            <person name="Hosoyama A."/>
            <person name="Uohara A."/>
            <person name="Ohji S."/>
            <person name="Ichikawa N."/>
        </authorList>
    </citation>
    <scope>NUCLEOTIDE SEQUENCE [LARGE SCALE GENOMIC DNA]</scope>
    <source>
        <strain evidence="3 4">NBRC 106133</strain>
    </source>
</reference>
<comment type="function">
    <text evidence="2">Hydrolyzes RNA 2',3'-cyclic phosphodiester to an RNA 2'-phosphomonoester.</text>
</comment>
<dbReference type="OrthoDB" id="9789350at2"/>
<dbReference type="NCBIfam" id="TIGR02258">
    <property type="entry name" value="2_5_ligase"/>
    <property type="match status" value="1"/>
</dbReference>
<gene>
    <name evidence="3" type="ORF">AAE02nite_39440</name>
</gene>
<dbReference type="SUPFAM" id="SSF55144">
    <property type="entry name" value="LigT-like"/>
    <property type="match status" value="1"/>
</dbReference>
<dbReference type="PANTHER" id="PTHR35561">
    <property type="entry name" value="RNA 2',3'-CYCLIC PHOSPHODIESTERASE"/>
    <property type="match status" value="1"/>
</dbReference>
<evidence type="ECO:0000313" key="3">
    <source>
        <dbReference type="EMBL" id="GEO06280.1"/>
    </source>
</evidence>
<accession>A0A512B2U4</accession>
<evidence type="ECO:0000256" key="1">
    <source>
        <dbReference type="ARBA" id="ARBA00022801"/>
    </source>
</evidence>
<dbReference type="Pfam" id="PF13563">
    <property type="entry name" value="2_5_RNA_ligase2"/>
    <property type="match status" value="1"/>
</dbReference>
<dbReference type="GO" id="GO:0004113">
    <property type="term" value="F:2',3'-cyclic-nucleotide 3'-phosphodiesterase activity"/>
    <property type="evidence" value="ECO:0007669"/>
    <property type="project" value="InterPro"/>
</dbReference>
<dbReference type="Proteomes" id="UP000321532">
    <property type="component" value="Unassembled WGS sequence"/>
</dbReference>
<dbReference type="HAMAP" id="MF_01940">
    <property type="entry name" value="RNA_CPDase"/>
    <property type="match status" value="1"/>
</dbReference>
<dbReference type="Gene3D" id="3.90.1140.10">
    <property type="entry name" value="Cyclic phosphodiesterase"/>
    <property type="match status" value="1"/>
</dbReference>
<keyword evidence="4" id="KW-1185">Reference proteome</keyword>
<dbReference type="AlphaFoldDB" id="A0A512B2U4"/>
<evidence type="ECO:0000313" key="4">
    <source>
        <dbReference type="Proteomes" id="UP000321532"/>
    </source>
</evidence>
<name>A0A512B2U4_9BACT</name>
<comment type="caution">
    <text evidence="3">The sequence shown here is derived from an EMBL/GenBank/DDBJ whole genome shotgun (WGS) entry which is preliminary data.</text>
</comment>
<dbReference type="InterPro" id="IPR009097">
    <property type="entry name" value="Cyclic_Pdiesterase"/>
</dbReference>
<feature type="active site" description="Proton donor" evidence="2">
    <location>
        <position position="38"/>
    </location>
</feature>
<dbReference type="EC" id="3.1.4.58" evidence="2"/>
<evidence type="ECO:0000256" key="2">
    <source>
        <dbReference type="HAMAP-Rule" id="MF_01940"/>
    </source>
</evidence>
<dbReference type="PANTHER" id="PTHR35561:SF1">
    <property type="entry name" value="RNA 2',3'-CYCLIC PHOSPHODIESTERASE"/>
    <property type="match status" value="1"/>
</dbReference>